<keyword evidence="3" id="KW-1185">Reference proteome</keyword>
<name>V7AE36_PHAVU</name>
<accession>V7AE36</accession>
<evidence type="ECO:0000256" key="1">
    <source>
        <dbReference type="SAM" id="MobiDB-lite"/>
    </source>
</evidence>
<dbReference type="Gramene" id="ESW03510">
    <property type="protein sequence ID" value="ESW03510"/>
    <property type="gene ID" value="PHAVU_011G019500g"/>
</dbReference>
<feature type="region of interest" description="Disordered" evidence="1">
    <location>
        <begin position="106"/>
        <end position="127"/>
    </location>
</feature>
<dbReference type="Proteomes" id="UP000000226">
    <property type="component" value="Chromosome 11"/>
</dbReference>
<dbReference type="OrthoDB" id="10371527at2759"/>
<reference evidence="3" key="1">
    <citation type="journal article" date="2014" name="Nat. Genet.">
        <title>A reference genome for common bean and genome-wide analysis of dual domestications.</title>
        <authorList>
            <person name="Schmutz J."/>
            <person name="McClean P.E."/>
            <person name="Mamidi S."/>
            <person name="Wu G.A."/>
            <person name="Cannon S.B."/>
            <person name="Grimwood J."/>
            <person name="Jenkins J."/>
            <person name="Shu S."/>
            <person name="Song Q."/>
            <person name="Chavarro C."/>
            <person name="Torres-Torres M."/>
            <person name="Geffroy V."/>
            <person name="Moghaddam S.M."/>
            <person name="Gao D."/>
            <person name="Abernathy B."/>
            <person name="Barry K."/>
            <person name="Blair M."/>
            <person name="Brick M.A."/>
            <person name="Chovatia M."/>
            <person name="Gepts P."/>
            <person name="Goodstein D.M."/>
            <person name="Gonzales M."/>
            <person name="Hellsten U."/>
            <person name="Hyten D.L."/>
            <person name="Jia G."/>
            <person name="Kelly J.D."/>
            <person name="Kudrna D."/>
            <person name="Lee R."/>
            <person name="Richard M.M."/>
            <person name="Miklas P.N."/>
            <person name="Osorno J.M."/>
            <person name="Rodrigues J."/>
            <person name="Thareau V."/>
            <person name="Urrea C.A."/>
            <person name="Wang M."/>
            <person name="Yu Y."/>
            <person name="Zhang M."/>
            <person name="Wing R.A."/>
            <person name="Cregan P.B."/>
            <person name="Rokhsar D.S."/>
            <person name="Jackson S.A."/>
        </authorList>
    </citation>
    <scope>NUCLEOTIDE SEQUENCE [LARGE SCALE GENOMIC DNA]</scope>
    <source>
        <strain evidence="3">cv. G19833</strain>
    </source>
</reference>
<gene>
    <name evidence="2" type="ORF">PHAVU_011G019500g</name>
</gene>
<protein>
    <submittedName>
        <fullName evidence="2">Uncharacterized protein</fullName>
    </submittedName>
</protein>
<sequence>MSSSSPTKNKKNRRPRLATVSSTVKLFFGKTVFRNFSFRPIADGPSNIPPCIHFPIQDACNPTLQLFHELQQQQFAWPGLEIDHSDKNATRLFVLTKQALHLLNDERREKNRGGKGKKTYNDLCNNSGLSKRFEKECKESGENQHETYLKD</sequence>
<evidence type="ECO:0000313" key="2">
    <source>
        <dbReference type="EMBL" id="ESW03510.1"/>
    </source>
</evidence>
<proteinExistence type="predicted"/>
<dbReference type="AlphaFoldDB" id="V7AE36"/>
<organism evidence="2 3">
    <name type="scientific">Phaseolus vulgaris</name>
    <name type="common">Kidney bean</name>
    <name type="synonym">French bean</name>
    <dbReference type="NCBI Taxonomy" id="3885"/>
    <lineage>
        <taxon>Eukaryota</taxon>
        <taxon>Viridiplantae</taxon>
        <taxon>Streptophyta</taxon>
        <taxon>Embryophyta</taxon>
        <taxon>Tracheophyta</taxon>
        <taxon>Spermatophyta</taxon>
        <taxon>Magnoliopsida</taxon>
        <taxon>eudicotyledons</taxon>
        <taxon>Gunneridae</taxon>
        <taxon>Pentapetalae</taxon>
        <taxon>rosids</taxon>
        <taxon>fabids</taxon>
        <taxon>Fabales</taxon>
        <taxon>Fabaceae</taxon>
        <taxon>Papilionoideae</taxon>
        <taxon>50 kb inversion clade</taxon>
        <taxon>NPAAA clade</taxon>
        <taxon>indigoferoid/millettioid clade</taxon>
        <taxon>Phaseoleae</taxon>
        <taxon>Phaseolus</taxon>
    </lineage>
</organism>
<evidence type="ECO:0000313" key="3">
    <source>
        <dbReference type="Proteomes" id="UP000000226"/>
    </source>
</evidence>
<dbReference type="EMBL" id="CM002298">
    <property type="protein sequence ID" value="ESW03510.1"/>
    <property type="molecule type" value="Genomic_DNA"/>
</dbReference>